<dbReference type="CDD" id="cd07313">
    <property type="entry name" value="terB_like_2"/>
    <property type="match status" value="1"/>
</dbReference>
<dbReference type="InterPro" id="IPR029024">
    <property type="entry name" value="TerB-like"/>
</dbReference>
<sequence>MLARLQKLIRGFAPGGPARPRYVFDETDHRVAAAGLLVYAMNVDGVESPAEKARVAALLQERFSLDEDETRALLAAAGERNRDALDFNDFTGVVKRAYNIEGRQRIVEMMWEIVFADGMLHEFEDNLVWRVAEALDVPVPARTTIRSKAAAQNDVLLPEASE</sequence>
<dbReference type="RefSeq" id="WP_105861224.1">
    <property type="nucleotide sequence ID" value="NZ_PUEJ01000002.1"/>
</dbReference>
<reference evidence="2 3" key="1">
    <citation type="submission" date="2018-02" db="EMBL/GenBank/DDBJ databases">
        <title>Whole genome sequencing of endophytic bacterium.</title>
        <authorList>
            <person name="Eedara R."/>
            <person name="Podile A.R."/>
        </authorList>
    </citation>
    <scope>NUCLEOTIDE SEQUENCE [LARGE SCALE GENOMIC DNA]</scope>
    <source>
        <strain evidence="2 3">RP1T</strain>
    </source>
</reference>
<organism evidence="2 3">
    <name type="scientific">Labrys okinawensis</name>
    <dbReference type="NCBI Taxonomy" id="346911"/>
    <lineage>
        <taxon>Bacteria</taxon>
        <taxon>Pseudomonadati</taxon>
        <taxon>Pseudomonadota</taxon>
        <taxon>Alphaproteobacteria</taxon>
        <taxon>Hyphomicrobiales</taxon>
        <taxon>Xanthobacteraceae</taxon>
        <taxon>Labrys</taxon>
    </lineage>
</organism>
<dbReference type="SUPFAM" id="SSF158682">
    <property type="entry name" value="TerB-like"/>
    <property type="match status" value="1"/>
</dbReference>
<dbReference type="Proteomes" id="UP000237682">
    <property type="component" value="Unassembled WGS sequence"/>
</dbReference>
<dbReference type="InterPro" id="IPR007791">
    <property type="entry name" value="DjlA_N"/>
</dbReference>
<evidence type="ECO:0000313" key="2">
    <source>
        <dbReference type="EMBL" id="PRH88882.1"/>
    </source>
</evidence>
<feature type="domain" description="Co-chaperone DjlA N-terminal" evidence="1">
    <location>
        <begin position="31"/>
        <end position="142"/>
    </location>
</feature>
<proteinExistence type="predicted"/>
<protein>
    <recommendedName>
        <fullName evidence="1">Co-chaperone DjlA N-terminal domain-containing protein</fullName>
    </recommendedName>
</protein>
<accession>A0A2S9QHT3</accession>
<dbReference type="OrthoDB" id="5402150at2"/>
<dbReference type="Pfam" id="PF05099">
    <property type="entry name" value="TerB"/>
    <property type="match status" value="1"/>
</dbReference>
<dbReference type="Gene3D" id="1.10.3680.10">
    <property type="entry name" value="TerB-like"/>
    <property type="match status" value="1"/>
</dbReference>
<dbReference type="AlphaFoldDB" id="A0A2S9QHT3"/>
<name>A0A2S9QHT3_9HYPH</name>
<keyword evidence="3" id="KW-1185">Reference proteome</keyword>
<comment type="caution">
    <text evidence="2">The sequence shown here is derived from an EMBL/GenBank/DDBJ whole genome shotgun (WGS) entry which is preliminary data.</text>
</comment>
<evidence type="ECO:0000259" key="1">
    <source>
        <dbReference type="Pfam" id="PF05099"/>
    </source>
</evidence>
<dbReference type="EMBL" id="PUEJ01000002">
    <property type="protein sequence ID" value="PRH88882.1"/>
    <property type="molecule type" value="Genomic_DNA"/>
</dbReference>
<gene>
    <name evidence="2" type="ORF">C5L14_06620</name>
</gene>
<evidence type="ECO:0000313" key="3">
    <source>
        <dbReference type="Proteomes" id="UP000237682"/>
    </source>
</evidence>